<organism evidence="2 3">
    <name type="scientific">Dreissena polymorpha</name>
    <name type="common">Zebra mussel</name>
    <name type="synonym">Mytilus polymorpha</name>
    <dbReference type="NCBI Taxonomy" id="45954"/>
    <lineage>
        <taxon>Eukaryota</taxon>
        <taxon>Metazoa</taxon>
        <taxon>Spiralia</taxon>
        <taxon>Lophotrochozoa</taxon>
        <taxon>Mollusca</taxon>
        <taxon>Bivalvia</taxon>
        <taxon>Autobranchia</taxon>
        <taxon>Heteroconchia</taxon>
        <taxon>Euheterodonta</taxon>
        <taxon>Imparidentia</taxon>
        <taxon>Neoheterodontei</taxon>
        <taxon>Myida</taxon>
        <taxon>Dreissenoidea</taxon>
        <taxon>Dreissenidae</taxon>
        <taxon>Dreissena</taxon>
    </lineage>
</organism>
<protein>
    <submittedName>
        <fullName evidence="2">Uncharacterized protein</fullName>
    </submittedName>
</protein>
<comment type="caution">
    <text evidence="2">The sequence shown here is derived from an EMBL/GenBank/DDBJ whole genome shotgun (WGS) entry which is preliminary data.</text>
</comment>
<dbReference type="AlphaFoldDB" id="A0A9D4RZR0"/>
<reference evidence="2" key="2">
    <citation type="submission" date="2020-11" db="EMBL/GenBank/DDBJ databases">
        <authorList>
            <person name="McCartney M.A."/>
            <person name="Auch B."/>
            <person name="Kono T."/>
            <person name="Mallez S."/>
            <person name="Becker A."/>
            <person name="Gohl D.M."/>
            <person name="Silverstein K.A.T."/>
            <person name="Koren S."/>
            <person name="Bechman K.B."/>
            <person name="Herman A."/>
            <person name="Abrahante J.E."/>
            <person name="Garbe J."/>
        </authorList>
    </citation>
    <scope>NUCLEOTIDE SEQUENCE</scope>
    <source>
        <strain evidence="2">Duluth1</strain>
        <tissue evidence="2">Whole animal</tissue>
    </source>
</reference>
<name>A0A9D4RZR0_DREPO</name>
<dbReference type="EMBL" id="JAIWYP010000001">
    <property type="protein sequence ID" value="KAH3885090.1"/>
    <property type="molecule type" value="Genomic_DNA"/>
</dbReference>
<keyword evidence="3" id="KW-1185">Reference proteome</keyword>
<evidence type="ECO:0000256" key="1">
    <source>
        <dbReference type="SAM" id="MobiDB-lite"/>
    </source>
</evidence>
<feature type="compositionally biased region" description="Polar residues" evidence="1">
    <location>
        <begin position="17"/>
        <end position="29"/>
    </location>
</feature>
<evidence type="ECO:0000313" key="2">
    <source>
        <dbReference type="EMBL" id="KAH3885090.1"/>
    </source>
</evidence>
<feature type="region of interest" description="Disordered" evidence="1">
    <location>
        <begin position="1"/>
        <end position="29"/>
    </location>
</feature>
<dbReference type="Proteomes" id="UP000828390">
    <property type="component" value="Unassembled WGS sequence"/>
</dbReference>
<sequence length="54" mass="5794">MSHEHRGGGFGEGPRDSGTQYAQRTGETVSVMKTTAGDDKWGHWPPCTGLFGSK</sequence>
<gene>
    <name evidence="2" type="ORF">DPMN_009079</name>
</gene>
<reference evidence="2" key="1">
    <citation type="journal article" date="2019" name="bioRxiv">
        <title>The Genome of the Zebra Mussel, Dreissena polymorpha: A Resource for Invasive Species Research.</title>
        <authorList>
            <person name="McCartney M.A."/>
            <person name="Auch B."/>
            <person name="Kono T."/>
            <person name="Mallez S."/>
            <person name="Zhang Y."/>
            <person name="Obille A."/>
            <person name="Becker A."/>
            <person name="Abrahante J.E."/>
            <person name="Garbe J."/>
            <person name="Badalamenti J.P."/>
            <person name="Herman A."/>
            <person name="Mangelson H."/>
            <person name="Liachko I."/>
            <person name="Sullivan S."/>
            <person name="Sone E.D."/>
            <person name="Koren S."/>
            <person name="Silverstein K.A.T."/>
            <person name="Beckman K.B."/>
            <person name="Gohl D.M."/>
        </authorList>
    </citation>
    <scope>NUCLEOTIDE SEQUENCE</scope>
    <source>
        <strain evidence="2">Duluth1</strain>
        <tissue evidence="2">Whole animal</tissue>
    </source>
</reference>
<proteinExistence type="predicted"/>
<evidence type="ECO:0000313" key="3">
    <source>
        <dbReference type="Proteomes" id="UP000828390"/>
    </source>
</evidence>
<accession>A0A9D4RZR0</accession>